<feature type="domain" description="Mur ligase central" evidence="1">
    <location>
        <begin position="100"/>
        <end position="186"/>
    </location>
</feature>
<proteinExistence type="predicted"/>
<organism evidence="2 3">
    <name type="scientific">Candidatus Methanoplasma termitum</name>
    <dbReference type="NCBI Taxonomy" id="1577791"/>
    <lineage>
        <taxon>Archaea</taxon>
        <taxon>Methanobacteriati</taxon>
        <taxon>Thermoplasmatota</taxon>
        <taxon>Thermoplasmata</taxon>
        <taxon>Methanomassiliicoccales</taxon>
        <taxon>Methanomassiliicoccaceae</taxon>
        <taxon>Candidatus Methanoplasma</taxon>
    </lineage>
</organism>
<name>A0A0A7LC93_9ARCH</name>
<dbReference type="GO" id="GO:0016881">
    <property type="term" value="F:acid-amino acid ligase activity"/>
    <property type="evidence" value="ECO:0007669"/>
    <property type="project" value="InterPro"/>
</dbReference>
<dbReference type="GO" id="GO:0005524">
    <property type="term" value="F:ATP binding"/>
    <property type="evidence" value="ECO:0007669"/>
    <property type="project" value="InterPro"/>
</dbReference>
<dbReference type="NCBIfam" id="NF033197">
    <property type="entry name" value="F430_CfbE"/>
    <property type="match status" value="1"/>
</dbReference>
<keyword evidence="2" id="KW-0436">Ligase</keyword>
<dbReference type="EMBL" id="CP010070">
    <property type="protein sequence ID" value="AIZ56684.1"/>
    <property type="molecule type" value="Genomic_DNA"/>
</dbReference>
<reference evidence="2 3" key="1">
    <citation type="journal article" date="2014" name="Appl. Environ. Microbiol.">
        <title>Comparative Genome Analysis of 'Candidatus Methanoplasma termitum' Indicates a New Mode of Energy Metabolism in the Seventh Order of Methanogens.</title>
        <authorList>
            <person name="Lang K."/>
            <person name="Schuldes J."/>
            <person name="Klingl A."/>
            <person name="Poehlein A."/>
            <person name="Daniel R."/>
            <person name="Brune A."/>
        </authorList>
    </citation>
    <scope>NUCLEOTIDE SEQUENCE [LARGE SCALE GENOMIC DNA]</scope>
    <source>
        <strain evidence="3">Mpt1</strain>
    </source>
</reference>
<dbReference type="Pfam" id="PF08245">
    <property type="entry name" value="Mur_ligase_M"/>
    <property type="match status" value="1"/>
</dbReference>
<dbReference type="STRING" id="1577791.Mpt1_c08030"/>
<gene>
    <name evidence="2" type="ORF">Mpt1_c08030</name>
</gene>
<dbReference type="SUPFAM" id="SSF53623">
    <property type="entry name" value="MurD-like peptide ligases, catalytic domain"/>
    <property type="match status" value="1"/>
</dbReference>
<sequence>MNILILDIVHGGEILAQEYSKRGCSVDCVDVYGKAKEDIMSDLREYGISVHDKMPKGHFDLLLMPVHCPDMFLNDVTYDERRTFHEAVGGFIDGGSRIEVTGVKGKTSCCYLLAHILSIDGRSIFLHTSRGQGEWKGGTHTIEKRVSIAPTSLLKLPKGHDAVIAEVSLGGSGKAEMAIITNLAEDYRIAANTRKASDAKASIFSDGKNIVPRSESHIWSKYRDGLIYFGGRVSVVSGPEIGKPTKIKVNYDGEHELFLHGSYLHLQYLDTIEAVLEACYELRVPAEQAIRGLETFNGVPGRGEVKRTEIGWEITERNPGISRMSVAKTLDILGYMGLLKDTIVMLEPMSRNVCEKMDVREIKEMVEDKGAEFCLDDGADTPKEKRVILRIIKEGYQ</sequence>
<dbReference type="RefSeq" id="WP_048112398.1">
    <property type="nucleotide sequence ID" value="NZ_CP010070.1"/>
</dbReference>
<evidence type="ECO:0000259" key="1">
    <source>
        <dbReference type="Pfam" id="PF08245"/>
    </source>
</evidence>
<dbReference type="Gene3D" id="3.40.1190.10">
    <property type="entry name" value="Mur-like, catalytic domain"/>
    <property type="match status" value="1"/>
</dbReference>
<dbReference type="OrthoDB" id="52890at2157"/>
<dbReference type="HOGENOM" id="CLU_047362_0_0_2"/>
<keyword evidence="3" id="KW-1185">Reference proteome</keyword>
<dbReference type="InterPro" id="IPR013221">
    <property type="entry name" value="Mur_ligase_cen"/>
</dbReference>
<protein>
    <submittedName>
        <fullName evidence="2">Mur ligase middle domain protein</fullName>
    </submittedName>
</protein>
<dbReference type="AlphaFoldDB" id="A0A0A7LC93"/>
<accession>A0A0A7LC93</accession>
<dbReference type="KEGG" id="mear:Mpt1_c08030"/>
<evidence type="ECO:0000313" key="2">
    <source>
        <dbReference type="EMBL" id="AIZ56684.1"/>
    </source>
</evidence>
<evidence type="ECO:0000313" key="3">
    <source>
        <dbReference type="Proteomes" id="UP000030787"/>
    </source>
</evidence>
<dbReference type="Proteomes" id="UP000030787">
    <property type="component" value="Chromosome"/>
</dbReference>
<dbReference type="GeneID" id="24818472"/>
<dbReference type="InterPro" id="IPR036565">
    <property type="entry name" value="Mur-like_cat_sf"/>
</dbReference>